<keyword evidence="1" id="KW-0732">Signal</keyword>
<name>A0ABV9PLX8_9ACTN</name>
<protein>
    <submittedName>
        <fullName evidence="2">Uncharacterized protein</fullName>
    </submittedName>
</protein>
<dbReference type="Proteomes" id="UP001595836">
    <property type="component" value="Unassembled WGS sequence"/>
</dbReference>
<feature type="chain" id="PRO_5045770733" evidence="1">
    <location>
        <begin position="28"/>
        <end position="126"/>
    </location>
</feature>
<dbReference type="GeneID" id="97371881"/>
<dbReference type="RefSeq" id="WP_017838560.1">
    <property type="nucleotide sequence ID" value="NZ_BAABCD010000013.1"/>
</dbReference>
<feature type="signal peptide" evidence="1">
    <location>
        <begin position="1"/>
        <end position="27"/>
    </location>
</feature>
<comment type="caution">
    <text evidence="2">The sequence shown here is derived from an EMBL/GenBank/DDBJ whole genome shotgun (WGS) entry which is preliminary data.</text>
</comment>
<proteinExistence type="predicted"/>
<sequence>MRRTLATLAAVTLATASMLVGVGQANAQDAWPVDPGQGSPVRPVDVTSFALTPDRLEFYNPFIGLPRIISPFGTTTKIVCTGFRGYDNCWQADQAGNPHKLRPILGLGSSTPASNVFLYPGMIPGL</sequence>
<accession>A0ABV9PLX8</accession>
<evidence type="ECO:0000313" key="3">
    <source>
        <dbReference type="Proteomes" id="UP001595836"/>
    </source>
</evidence>
<organism evidence="2 3">
    <name type="scientific">Dietzia aurantiaca</name>
    <dbReference type="NCBI Taxonomy" id="983873"/>
    <lineage>
        <taxon>Bacteria</taxon>
        <taxon>Bacillati</taxon>
        <taxon>Actinomycetota</taxon>
        <taxon>Actinomycetes</taxon>
        <taxon>Mycobacteriales</taxon>
        <taxon>Dietziaceae</taxon>
        <taxon>Dietzia</taxon>
    </lineage>
</organism>
<evidence type="ECO:0000313" key="2">
    <source>
        <dbReference type="EMBL" id="MFC4754106.1"/>
    </source>
</evidence>
<gene>
    <name evidence="2" type="ORF">ACFO7U_04825</name>
</gene>
<evidence type="ECO:0000256" key="1">
    <source>
        <dbReference type="SAM" id="SignalP"/>
    </source>
</evidence>
<keyword evidence="3" id="KW-1185">Reference proteome</keyword>
<dbReference type="EMBL" id="JBHSHP010000010">
    <property type="protein sequence ID" value="MFC4754106.1"/>
    <property type="molecule type" value="Genomic_DNA"/>
</dbReference>
<reference evidence="3" key="1">
    <citation type="journal article" date="2019" name="Int. J. Syst. Evol. Microbiol.">
        <title>The Global Catalogue of Microorganisms (GCM) 10K type strain sequencing project: providing services to taxonomists for standard genome sequencing and annotation.</title>
        <authorList>
            <consortium name="The Broad Institute Genomics Platform"/>
            <consortium name="The Broad Institute Genome Sequencing Center for Infectious Disease"/>
            <person name="Wu L."/>
            <person name="Ma J."/>
        </authorList>
    </citation>
    <scope>NUCLEOTIDE SEQUENCE [LARGE SCALE GENOMIC DNA]</scope>
    <source>
        <strain evidence="3">JCM 11882</strain>
    </source>
</reference>